<feature type="compositionally biased region" description="Basic and acidic residues" evidence="4">
    <location>
        <begin position="237"/>
        <end position="246"/>
    </location>
</feature>
<dbReference type="Pfam" id="PF07729">
    <property type="entry name" value="FCD"/>
    <property type="match status" value="1"/>
</dbReference>
<reference evidence="7" key="1">
    <citation type="submission" date="2020-12" db="EMBL/GenBank/DDBJ databases">
        <title>Hymenobacter sp.</title>
        <authorList>
            <person name="Kim M.K."/>
        </authorList>
    </citation>
    <scope>NUCLEOTIDE SEQUENCE [LARGE SCALE GENOMIC DNA]</scope>
    <source>
        <strain evidence="7">BT553</strain>
    </source>
</reference>
<dbReference type="InterPro" id="IPR011711">
    <property type="entry name" value="GntR_C"/>
</dbReference>
<dbReference type="InterPro" id="IPR036388">
    <property type="entry name" value="WH-like_DNA-bd_sf"/>
</dbReference>
<dbReference type="Gene3D" id="1.10.10.10">
    <property type="entry name" value="Winged helix-like DNA-binding domain superfamily/Winged helix DNA-binding domain"/>
    <property type="match status" value="1"/>
</dbReference>
<evidence type="ECO:0000259" key="5">
    <source>
        <dbReference type="PROSITE" id="PS50949"/>
    </source>
</evidence>
<name>A0ABS0XN66_9SPHN</name>
<dbReference type="Proteomes" id="UP000640426">
    <property type="component" value="Unassembled WGS sequence"/>
</dbReference>
<organism evidence="6 7">
    <name type="scientific">Sphingomonas mollis</name>
    <dbReference type="NCBI Taxonomy" id="2795726"/>
    <lineage>
        <taxon>Bacteria</taxon>
        <taxon>Pseudomonadati</taxon>
        <taxon>Pseudomonadota</taxon>
        <taxon>Alphaproteobacteria</taxon>
        <taxon>Sphingomonadales</taxon>
        <taxon>Sphingomonadaceae</taxon>
        <taxon>Sphingomonas</taxon>
    </lineage>
</organism>
<dbReference type="InterPro" id="IPR000524">
    <property type="entry name" value="Tscrpt_reg_HTH_GntR"/>
</dbReference>
<keyword evidence="2" id="KW-0238">DNA-binding</keyword>
<sequence>MEKTVTDRPSSLTDDLFVKLEARIRSGEMPPGSRFPTQKDICIAENVSRTVVREAVARLSAQGLTNSRQGSGVFVADTAAYRAFQVTRDELSELTDVIKLLEMRLAVETEMASLAAARRTTADIGAIREALQEMADVSDDPAAAARADIAFHLAIARATQNDYFVRLIDFLGLRLVPPRNLYLQGQSDEAHRAYAALVRAEHEAILDAIVRMDSDRARAAARHHMQESLSRHSQLSETKRLRDRAA</sequence>
<evidence type="ECO:0000313" key="7">
    <source>
        <dbReference type="Proteomes" id="UP000640426"/>
    </source>
</evidence>
<dbReference type="SMART" id="SM00345">
    <property type="entry name" value="HTH_GNTR"/>
    <property type="match status" value="1"/>
</dbReference>
<proteinExistence type="predicted"/>
<accession>A0ABS0XN66</accession>
<keyword evidence="7" id="KW-1185">Reference proteome</keyword>
<evidence type="ECO:0000256" key="4">
    <source>
        <dbReference type="SAM" id="MobiDB-lite"/>
    </source>
</evidence>
<dbReference type="PANTHER" id="PTHR43537:SF5">
    <property type="entry name" value="UXU OPERON TRANSCRIPTIONAL REGULATOR"/>
    <property type="match status" value="1"/>
</dbReference>
<dbReference type="PROSITE" id="PS50949">
    <property type="entry name" value="HTH_GNTR"/>
    <property type="match status" value="1"/>
</dbReference>
<protein>
    <submittedName>
        <fullName evidence="6">FadR family transcriptional regulator</fullName>
    </submittedName>
</protein>
<dbReference type="Gene3D" id="1.20.120.530">
    <property type="entry name" value="GntR ligand-binding domain-like"/>
    <property type="match status" value="1"/>
</dbReference>
<dbReference type="EMBL" id="JAELXS010000003">
    <property type="protein sequence ID" value="MBJ6121483.1"/>
    <property type="molecule type" value="Genomic_DNA"/>
</dbReference>
<evidence type="ECO:0000256" key="2">
    <source>
        <dbReference type="ARBA" id="ARBA00023125"/>
    </source>
</evidence>
<feature type="domain" description="HTH gntR-type" evidence="5">
    <location>
        <begin position="10"/>
        <end position="78"/>
    </location>
</feature>
<dbReference type="InterPro" id="IPR036390">
    <property type="entry name" value="WH_DNA-bd_sf"/>
</dbReference>
<dbReference type="CDD" id="cd07377">
    <property type="entry name" value="WHTH_GntR"/>
    <property type="match status" value="1"/>
</dbReference>
<dbReference type="PANTHER" id="PTHR43537">
    <property type="entry name" value="TRANSCRIPTIONAL REGULATOR, GNTR FAMILY"/>
    <property type="match status" value="1"/>
</dbReference>
<evidence type="ECO:0000313" key="6">
    <source>
        <dbReference type="EMBL" id="MBJ6121483.1"/>
    </source>
</evidence>
<dbReference type="SMART" id="SM00895">
    <property type="entry name" value="FCD"/>
    <property type="match status" value="1"/>
</dbReference>
<feature type="region of interest" description="Disordered" evidence="4">
    <location>
        <begin position="220"/>
        <end position="246"/>
    </location>
</feature>
<dbReference type="RefSeq" id="WP_199036373.1">
    <property type="nucleotide sequence ID" value="NZ_JAELXS010000003.1"/>
</dbReference>
<keyword evidence="3" id="KW-0804">Transcription</keyword>
<evidence type="ECO:0000256" key="3">
    <source>
        <dbReference type="ARBA" id="ARBA00023163"/>
    </source>
</evidence>
<dbReference type="Pfam" id="PF00392">
    <property type="entry name" value="GntR"/>
    <property type="match status" value="1"/>
</dbReference>
<feature type="compositionally biased region" description="Basic and acidic residues" evidence="4">
    <location>
        <begin position="220"/>
        <end position="230"/>
    </location>
</feature>
<comment type="caution">
    <text evidence="6">The sequence shown here is derived from an EMBL/GenBank/DDBJ whole genome shotgun (WGS) entry which is preliminary data.</text>
</comment>
<evidence type="ECO:0000256" key="1">
    <source>
        <dbReference type="ARBA" id="ARBA00023015"/>
    </source>
</evidence>
<dbReference type="SUPFAM" id="SSF46785">
    <property type="entry name" value="Winged helix' DNA-binding domain"/>
    <property type="match status" value="1"/>
</dbReference>
<dbReference type="InterPro" id="IPR008920">
    <property type="entry name" value="TF_FadR/GntR_C"/>
</dbReference>
<gene>
    <name evidence="6" type="ORF">JAO74_06730</name>
</gene>
<dbReference type="SUPFAM" id="SSF48008">
    <property type="entry name" value="GntR ligand-binding domain-like"/>
    <property type="match status" value="1"/>
</dbReference>
<keyword evidence="1" id="KW-0805">Transcription regulation</keyword>